<evidence type="ECO:0000313" key="2">
    <source>
        <dbReference type="Proteomes" id="UP001374535"/>
    </source>
</evidence>
<dbReference type="Proteomes" id="UP001374535">
    <property type="component" value="Chromosome 5"/>
</dbReference>
<name>A0AAQ3NHJ3_VIGMU</name>
<protein>
    <submittedName>
        <fullName evidence="1">Uncharacterized protein</fullName>
    </submittedName>
</protein>
<dbReference type="AlphaFoldDB" id="A0AAQ3NHJ3"/>
<gene>
    <name evidence="1" type="ORF">V8G54_014390</name>
</gene>
<accession>A0AAQ3NHJ3</accession>
<evidence type="ECO:0000313" key="1">
    <source>
        <dbReference type="EMBL" id="WVZ09860.1"/>
    </source>
</evidence>
<reference evidence="1 2" key="1">
    <citation type="journal article" date="2023" name="Life. Sci Alliance">
        <title>Evolutionary insights into 3D genome organization and epigenetic landscape of Vigna mungo.</title>
        <authorList>
            <person name="Junaid A."/>
            <person name="Singh B."/>
            <person name="Bhatia S."/>
        </authorList>
    </citation>
    <scope>NUCLEOTIDE SEQUENCE [LARGE SCALE GENOMIC DNA]</scope>
    <source>
        <strain evidence="1">Urdbean</strain>
    </source>
</reference>
<proteinExistence type="predicted"/>
<organism evidence="1 2">
    <name type="scientific">Vigna mungo</name>
    <name type="common">Black gram</name>
    <name type="synonym">Phaseolus mungo</name>
    <dbReference type="NCBI Taxonomy" id="3915"/>
    <lineage>
        <taxon>Eukaryota</taxon>
        <taxon>Viridiplantae</taxon>
        <taxon>Streptophyta</taxon>
        <taxon>Embryophyta</taxon>
        <taxon>Tracheophyta</taxon>
        <taxon>Spermatophyta</taxon>
        <taxon>Magnoliopsida</taxon>
        <taxon>eudicotyledons</taxon>
        <taxon>Gunneridae</taxon>
        <taxon>Pentapetalae</taxon>
        <taxon>rosids</taxon>
        <taxon>fabids</taxon>
        <taxon>Fabales</taxon>
        <taxon>Fabaceae</taxon>
        <taxon>Papilionoideae</taxon>
        <taxon>50 kb inversion clade</taxon>
        <taxon>NPAAA clade</taxon>
        <taxon>indigoferoid/millettioid clade</taxon>
        <taxon>Phaseoleae</taxon>
        <taxon>Vigna</taxon>
    </lineage>
</organism>
<dbReference type="EMBL" id="CP144696">
    <property type="protein sequence ID" value="WVZ09860.1"/>
    <property type="molecule type" value="Genomic_DNA"/>
</dbReference>
<keyword evidence="2" id="KW-1185">Reference proteome</keyword>
<sequence length="141" mass="14790">MAWLFIEGVEVEIEGGVEVESDGGEEVDGGVEVDKDDGLEVETNGGEEVDGGVEVDKDGGLEGLCDLGSDYVCLWFAAGVNWVSRCCDCDFLAHIWVGIFGLQVYVDDGDGDMVALGFGGGGFRSAAMATTLIRTPLSPQC</sequence>